<dbReference type="Pfam" id="PF01603">
    <property type="entry name" value="B56"/>
    <property type="match status" value="2"/>
</dbReference>
<evidence type="ECO:0000256" key="2">
    <source>
        <dbReference type="PIRNR" id="PIRNR028043"/>
    </source>
</evidence>
<protein>
    <recommendedName>
        <fullName evidence="2">Serine/threonine protein phosphatase 2A regulatory subunit</fullName>
    </recommendedName>
</protein>
<evidence type="ECO:0000313" key="5">
    <source>
        <dbReference type="Proteomes" id="UP000694701"/>
    </source>
</evidence>
<dbReference type="Proteomes" id="UP000694701">
    <property type="component" value="Unplaced"/>
</dbReference>
<dbReference type="AlphaFoldDB" id="A0A8C2JFR5"/>
<name>A0A8C2JFR5_CYPCA</name>
<sequence>MSAISASEKVDGFTRKSVRKAVRQRVCQGSSQFAASSSRPAAPEISALPQLKDASSTEQHELFMQKLQQCCVMFDFYDTVTDLKSKETKRATLNELVDYVSTNRGVLVEPVYPEITTMVSTNIFRTLPPSENPDFDPEEDEPTLEASWPHMQLVYEFFLRFLENPDFQPSTAKRYIDQKFVLKLLELFDSEDPREREFIKTILHRIYGKFLGLRAFVRKQINNIFLRYIYETEHFNGVAELLEILGSIINGFALPLKAEHKQFLMKILIPLHTAKGLALFHAQIYPKCIFSTCSQKEVMFLGEIEEILDVIEPTQFKKIQEPLFKQISKCVASPHFQVAERALYYWNNEYILSLIEENNAKILPIMFANLYRISKEHWNPTIVALVYNVLKTLMEMNSKLFDELTASYKCDRQREKKKEQEREELWRKLDELRLQETSAIQNNRHEIQFTYSNNNNNNKLHDEDENPAAAVTDRIESNTWAK</sequence>
<dbReference type="FunFam" id="1.25.10.10:FF:000353">
    <property type="entry name" value="Serine/threonine-protein phosphatase 2A 56 kDa regulatory subunit"/>
    <property type="match status" value="1"/>
</dbReference>
<dbReference type="PIRSF" id="PIRSF028043">
    <property type="entry name" value="PP2A_B56"/>
    <property type="match status" value="1"/>
</dbReference>
<dbReference type="SUPFAM" id="SSF48371">
    <property type="entry name" value="ARM repeat"/>
    <property type="match status" value="1"/>
</dbReference>
<dbReference type="GO" id="GO:0005634">
    <property type="term" value="C:nucleus"/>
    <property type="evidence" value="ECO:0007669"/>
    <property type="project" value="TreeGrafter"/>
</dbReference>
<dbReference type="PANTHER" id="PTHR10257">
    <property type="entry name" value="SERINE/THREONINE PROTEIN PHOSPHATASE 2A PP2A REGULATORY SUBUNIT B"/>
    <property type="match status" value="1"/>
</dbReference>
<dbReference type="GO" id="GO:0007165">
    <property type="term" value="P:signal transduction"/>
    <property type="evidence" value="ECO:0007669"/>
    <property type="project" value="InterPro"/>
</dbReference>
<accession>A0A8C2JFR5</accession>
<organism evidence="4 5">
    <name type="scientific">Cyprinus carpio</name>
    <name type="common">Common carp</name>
    <dbReference type="NCBI Taxonomy" id="7962"/>
    <lineage>
        <taxon>Eukaryota</taxon>
        <taxon>Metazoa</taxon>
        <taxon>Chordata</taxon>
        <taxon>Craniata</taxon>
        <taxon>Vertebrata</taxon>
        <taxon>Euteleostomi</taxon>
        <taxon>Actinopterygii</taxon>
        <taxon>Neopterygii</taxon>
        <taxon>Teleostei</taxon>
        <taxon>Ostariophysi</taxon>
        <taxon>Cypriniformes</taxon>
        <taxon>Cyprinidae</taxon>
        <taxon>Cyprininae</taxon>
        <taxon>Cyprinus</taxon>
    </lineage>
</organism>
<dbReference type="GO" id="GO:0072542">
    <property type="term" value="F:protein phosphatase activator activity"/>
    <property type="evidence" value="ECO:0007669"/>
    <property type="project" value="TreeGrafter"/>
</dbReference>
<reference evidence="4" key="1">
    <citation type="submission" date="2025-08" db="UniProtKB">
        <authorList>
            <consortium name="Ensembl"/>
        </authorList>
    </citation>
    <scope>IDENTIFICATION</scope>
</reference>
<proteinExistence type="inferred from homology"/>
<dbReference type="InterPro" id="IPR016024">
    <property type="entry name" value="ARM-type_fold"/>
</dbReference>
<comment type="similarity">
    <text evidence="1">Belongs to the phosphatase 2A regulatory subunit B56 family.</text>
</comment>
<dbReference type="Gene3D" id="1.25.10.10">
    <property type="entry name" value="Leucine-rich Repeat Variant"/>
    <property type="match status" value="2"/>
</dbReference>
<dbReference type="InterPro" id="IPR002554">
    <property type="entry name" value="PP2A_B56"/>
</dbReference>
<feature type="region of interest" description="Disordered" evidence="3">
    <location>
        <begin position="453"/>
        <end position="482"/>
    </location>
</feature>
<dbReference type="InterPro" id="IPR011989">
    <property type="entry name" value="ARM-like"/>
</dbReference>
<evidence type="ECO:0000256" key="3">
    <source>
        <dbReference type="SAM" id="MobiDB-lite"/>
    </source>
</evidence>
<dbReference type="PANTHER" id="PTHR10257:SF6">
    <property type="entry name" value="SERINE_THREONINE-PROTEIN PHOSPHATASE 2A 56 KDA REGULATORY SUBUNIT ALPHA ISOFORM"/>
    <property type="match status" value="1"/>
</dbReference>
<dbReference type="GO" id="GO:0000159">
    <property type="term" value="C:protein phosphatase type 2A complex"/>
    <property type="evidence" value="ECO:0007669"/>
    <property type="project" value="UniProtKB-UniRule"/>
</dbReference>
<evidence type="ECO:0000313" key="4">
    <source>
        <dbReference type="Ensembl" id="ENSCCRP00020094940.1"/>
    </source>
</evidence>
<dbReference type="GO" id="GO:0005829">
    <property type="term" value="C:cytosol"/>
    <property type="evidence" value="ECO:0007669"/>
    <property type="project" value="TreeGrafter"/>
</dbReference>
<dbReference type="Ensembl" id="ENSCCRT00020103754.1">
    <property type="protein sequence ID" value="ENSCCRP00020094940.1"/>
    <property type="gene ID" value="ENSCCRG00020040034.1"/>
</dbReference>
<evidence type="ECO:0000256" key="1">
    <source>
        <dbReference type="ARBA" id="ARBA00009745"/>
    </source>
</evidence>